<evidence type="ECO:0000256" key="7">
    <source>
        <dbReference type="SAM" id="Phobius"/>
    </source>
</evidence>
<feature type="transmembrane region" description="Helical" evidence="7">
    <location>
        <begin position="140"/>
        <end position="160"/>
    </location>
</feature>
<feature type="transmembrane region" description="Helical" evidence="7">
    <location>
        <begin position="77"/>
        <end position="96"/>
    </location>
</feature>
<feature type="transmembrane region" description="Helical" evidence="7">
    <location>
        <begin position="180"/>
        <end position="199"/>
    </location>
</feature>
<evidence type="ECO:0000256" key="3">
    <source>
        <dbReference type="ARBA" id="ARBA00022960"/>
    </source>
</evidence>
<feature type="transmembrane region" description="Helical" evidence="7">
    <location>
        <begin position="20"/>
        <end position="39"/>
    </location>
</feature>
<feature type="transmembrane region" description="Helical" evidence="7">
    <location>
        <begin position="354"/>
        <end position="371"/>
    </location>
</feature>
<reference evidence="8 9" key="1">
    <citation type="journal article" date="2019" name="Int. J. Syst. Evol. Microbiol.">
        <title>The Global Catalogue of Microorganisms (GCM) 10K type strain sequencing project: providing services to taxonomists for standard genome sequencing and annotation.</title>
        <authorList>
            <consortium name="The Broad Institute Genomics Platform"/>
            <consortium name="The Broad Institute Genome Sequencing Center for Infectious Disease"/>
            <person name="Wu L."/>
            <person name="Ma J."/>
        </authorList>
    </citation>
    <scope>NUCLEOTIDE SEQUENCE [LARGE SCALE GENOMIC DNA]</scope>
    <source>
        <strain evidence="8 9">JCM 15313</strain>
    </source>
</reference>
<evidence type="ECO:0000256" key="2">
    <source>
        <dbReference type="ARBA" id="ARBA00022692"/>
    </source>
</evidence>
<dbReference type="PANTHER" id="PTHR30474">
    <property type="entry name" value="CELL CYCLE PROTEIN"/>
    <property type="match status" value="1"/>
</dbReference>
<feature type="transmembrane region" description="Helical" evidence="7">
    <location>
        <begin position="383"/>
        <end position="407"/>
    </location>
</feature>
<evidence type="ECO:0000256" key="4">
    <source>
        <dbReference type="ARBA" id="ARBA00022989"/>
    </source>
</evidence>
<comment type="subcellular location">
    <subcellularLocation>
        <location evidence="1">Membrane</location>
        <topology evidence="1">Multi-pass membrane protein</topology>
    </subcellularLocation>
</comment>
<evidence type="ECO:0000256" key="6">
    <source>
        <dbReference type="SAM" id="MobiDB-lite"/>
    </source>
</evidence>
<evidence type="ECO:0000313" key="8">
    <source>
        <dbReference type="EMBL" id="GAA2010767.1"/>
    </source>
</evidence>
<dbReference type="InterPro" id="IPR001182">
    <property type="entry name" value="FtsW/RodA"/>
</dbReference>
<dbReference type="RefSeq" id="WP_344164868.1">
    <property type="nucleotide sequence ID" value="NZ_BAAAPC010000022.1"/>
</dbReference>
<dbReference type="EMBL" id="BAAAPC010000022">
    <property type="protein sequence ID" value="GAA2010767.1"/>
    <property type="molecule type" value="Genomic_DNA"/>
</dbReference>
<accession>A0ABN2TKB5</accession>
<feature type="transmembrane region" description="Helical" evidence="7">
    <location>
        <begin position="267"/>
        <end position="288"/>
    </location>
</feature>
<keyword evidence="4 7" id="KW-1133">Transmembrane helix</keyword>
<dbReference type="PANTHER" id="PTHR30474:SF3">
    <property type="entry name" value="PEPTIDOGLYCAN GLYCOSYLTRANSFERASE RODA"/>
    <property type="match status" value="1"/>
</dbReference>
<feature type="transmembrane region" description="Helical" evidence="7">
    <location>
        <begin position="111"/>
        <end position="128"/>
    </location>
</feature>
<protein>
    <submittedName>
        <fullName evidence="8">FtsW/RodA/SpoVE family cell cycle protein</fullName>
    </submittedName>
</protein>
<feature type="transmembrane region" description="Helical" evidence="7">
    <location>
        <begin position="51"/>
        <end position="70"/>
    </location>
</feature>
<sequence>MTPEPIDEAIQPRRRRNVELALLLLAVVILAVGLCLAGLEIDGRVPDDLALFVGGFGGAVLALHIALRRLTPWADPLILPLAAALNGLGLSVIWGLHRVGGPTQSEAGKQLMWSVLGMAGCLVVLLMVREPRRLQRYPYLMAVAGLVLLALPMMPVIGIDAYGAHRWIGVRGFTVQPSEFAKLLLVVFLAAYLGMKRDVLSTAARQLRVRGVKVFSLPRMRDLGPMTVAWGFAILLLVGTKDLGASLLLFSVFLAILYTATGRKSWVGIGLLMFSAGATVAWAMFVHVRQRVVIWLDPFDPQVYGADGGSYQLVQALFALADGGLFGTGFSGGRAAGIFAADSDFILVSIGEKLGLTGLMAVVVLLLLLAERGFRIALASREIFVKLMATGFAFLLAFQVFVVLGGVTQIIPLTGMTTPFLAAGGSSLVSSWLMMGLWLRLSDSARRPAPPEQVDAQLEDATEVIQLPGHAARSDQEGDGTRGKDSEAKSADGANVTSSAAPNPSKRATAQG</sequence>
<dbReference type="Proteomes" id="UP001501585">
    <property type="component" value="Unassembled WGS sequence"/>
</dbReference>
<proteinExistence type="predicted"/>
<keyword evidence="9" id="KW-1185">Reference proteome</keyword>
<evidence type="ECO:0000256" key="1">
    <source>
        <dbReference type="ARBA" id="ARBA00004141"/>
    </source>
</evidence>
<feature type="compositionally biased region" description="Basic and acidic residues" evidence="6">
    <location>
        <begin position="472"/>
        <end position="490"/>
    </location>
</feature>
<keyword evidence="3" id="KW-0133">Cell shape</keyword>
<feature type="compositionally biased region" description="Polar residues" evidence="6">
    <location>
        <begin position="495"/>
        <end position="512"/>
    </location>
</feature>
<dbReference type="Pfam" id="PF01098">
    <property type="entry name" value="FTSW_RODA_SPOVE"/>
    <property type="match status" value="1"/>
</dbReference>
<evidence type="ECO:0000256" key="5">
    <source>
        <dbReference type="ARBA" id="ARBA00023136"/>
    </source>
</evidence>
<keyword evidence="5 7" id="KW-0472">Membrane</keyword>
<keyword evidence="2 7" id="KW-0812">Transmembrane</keyword>
<comment type="caution">
    <text evidence="8">The sequence shown here is derived from an EMBL/GenBank/DDBJ whole genome shotgun (WGS) entry which is preliminary data.</text>
</comment>
<gene>
    <name evidence="8" type="ORF">GCM10009799_43680</name>
</gene>
<organism evidence="8 9">
    <name type="scientific">Nocardiopsis rhodophaea</name>
    <dbReference type="NCBI Taxonomy" id="280238"/>
    <lineage>
        <taxon>Bacteria</taxon>
        <taxon>Bacillati</taxon>
        <taxon>Actinomycetota</taxon>
        <taxon>Actinomycetes</taxon>
        <taxon>Streptosporangiales</taxon>
        <taxon>Nocardiopsidaceae</taxon>
        <taxon>Nocardiopsis</taxon>
    </lineage>
</organism>
<name>A0ABN2TKB5_9ACTN</name>
<feature type="transmembrane region" description="Helical" evidence="7">
    <location>
        <begin position="419"/>
        <end position="439"/>
    </location>
</feature>
<feature type="region of interest" description="Disordered" evidence="6">
    <location>
        <begin position="465"/>
        <end position="512"/>
    </location>
</feature>
<evidence type="ECO:0000313" key="9">
    <source>
        <dbReference type="Proteomes" id="UP001501585"/>
    </source>
</evidence>